<feature type="region of interest" description="Disordered" evidence="1">
    <location>
        <begin position="88"/>
        <end position="258"/>
    </location>
</feature>
<evidence type="ECO:0000313" key="3">
    <source>
        <dbReference type="Proteomes" id="UP001456524"/>
    </source>
</evidence>
<dbReference type="Proteomes" id="UP001456524">
    <property type="component" value="Unassembled WGS sequence"/>
</dbReference>
<gene>
    <name evidence="2" type="ORF">IWX90DRAFT_487946</name>
</gene>
<comment type="caution">
    <text evidence="2">The sequence shown here is derived from an EMBL/GenBank/DDBJ whole genome shotgun (WGS) entry which is preliminary data.</text>
</comment>
<feature type="compositionally biased region" description="Polar residues" evidence="1">
    <location>
        <begin position="201"/>
        <end position="221"/>
    </location>
</feature>
<accession>A0ABR1XMJ5</accession>
<keyword evidence="3" id="KW-1185">Reference proteome</keyword>
<feature type="compositionally biased region" description="Basic and acidic residues" evidence="1">
    <location>
        <begin position="34"/>
        <end position="43"/>
    </location>
</feature>
<evidence type="ECO:0000256" key="1">
    <source>
        <dbReference type="SAM" id="MobiDB-lite"/>
    </source>
</evidence>
<organism evidence="2 3">
    <name type="scientific">Phyllosticta citrichinensis</name>
    <dbReference type="NCBI Taxonomy" id="1130410"/>
    <lineage>
        <taxon>Eukaryota</taxon>
        <taxon>Fungi</taxon>
        <taxon>Dikarya</taxon>
        <taxon>Ascomycota</taxon>
        <taxon>Pezizomycotina</taxon>
        <taxon>Dothideomycetes</taxon>
        <taxon>Dothideomycetes incertae sedis</taxon>
        <taxon>Botryosphaeriales</taxon>
        <taxon>Phyllostictaceae</taxon>
        <taxon>Phyllosticta</taxon>
    </lineage>
</organism>
<feature type="compositionally biased region" description="Polar residues" evidence="1">
    <location>
        <begin position="246"/>
        <end position="258"/>
    </location>
</feature>
<protein>
    <submittedName>
        <fullName evidence="2">Uncharacterized protein</fullName>
    </submittedName>
</protein>
<proteinExistence type="predicted"/>
<feature type="compositionally biased region" description="Acidic residues" evidence="1">
    <location>
        <begin position="44"/>
        <end position="54"/>
    </location>
</feature>
<feature type="compositionally biased region" description="Polar residues" evidence="1">
    <location>
        <begin position="90"/>
        <end position="122"/>
    </location>
</feature>
<feature type="compositionally biased region" description="Basic and acidic residues" evidence="1">
    <location>
        <begin position="133"/>
        <end position="160"/>
    </location>
</feature>
<sequence>MTHAQKESSDASLCYGHPPARPDTKCGHSLYIRLEPKRSREGGIDESGEDPWEETLDEPYEFIFYYRTLEEIGGTPGRINRAFTRGLLSARSSPSTTNVSDTESLSSGTDANPDDLSSQNQELPVVQPDIEPEDVRSGDSEVEGSQRNEVRSSPDGEHPNKRARTRTQRNVPGGPSPVGPSLTAVNPRRRSVTRDIETPDQRYQPQGPSIDNPQGHTSSRSNRNRGNDFVVIELDDEPSIVDQGIDDNSGNQECNRIQGKTNPVVEGDLEDMDEEDVQLMLRGIELEKREVALKSRLKRLRKKN</sequence>
<reference evidence="2 3" key="1">
    <citation type="journal article" date="2022" name="G3 (Bethesda)">
        <title>Enemy or ally: a genomic approach to elucidate the lifestyle of Phyllosticta citrichinaensis.</title>
        <authorList>
            <person name="Buijs V.A."/>
            <person name="Groenewald J.Z."/>
            <person name="Haridas S."/>
            <person name="LaButti K.M."/>
            <person name="Lipzen A."/>
            <person name="Martin F.M."/>
            <person name="Barry K."/>
            <person name="Grigoriev I.V."/>
            <person name="Crous P.W."/>
            <person name="Seidl M.F."/>
        </authorList>
    </citation>
    <scope>NUCLEOTIDE SEQUENCE [LARGE SCALE GENOMIC DNA]</scope>
    <source>
        <strain evidence="2 3">CBS 129764</strain>
    </source>
</reference>
<name>A0ABR1XMJ5_9PEZI</name>
<dbReference type="EMBL" id="JBBWUH010000007">
    <property type="protein sequence ID" value="KAK8161382.1"/>
    <property type="molecule type" value="Genomic_DNA"/>
</dbReference>
<evidence type="ECO:0000313" key="2">
    <source>
        <dbReference type="EMBL" id="KAK8161382.1"/>
    </source>
</evidence>
<feature type="region of interest" description="Disordered" evidence="1">
    <location>
        <begin position="1"/>
        <end position="54"/>
    </location>
</feature>